<accession>A0A5C6A8S1</accession>
<feature type="compositionally biased region" description="Low complexity" evidence="1">
    <location>
        <begin position="47"/>
        <end position="56"/>
    </location>
</feature>
<evidence type="ECO:0000256" key="1">
    <source>
        <dbReference type="SAM" id="MobiDB-lite"/>
    </source>
</evidence>
<dbReference type="AlphaFoldDB" id="A0A5C6A8S1"/>
<name>A0A5C6A8S1_9BACT</name>
<evidence type="ECO:0000313" key="2">
    <source>
        <dbReference type="EMBL" id="TWT96402.1"/>
    </source>
</evidence>
<organism evidence="2 3">
    <name type="scientific">Neorhodopirellula pilleata</name>
    <dbReference type="NCBI Taxonomy" id="2714738"/>
    <lineage>
        <taxon>Bacteria</taxon>
        <taxon>Pseudomonadati</taxon>
        <taxon>Planctomycetota</taxon>
        <taxon>Planctomycetia</taxon>
        <taxon>Pirellulales</taxon>
        <taxon>Pirellulaceae</taxon>
        <taxon>Neorhodopirellula</taxon>
    </lineage>
</organism>
<proteinExistence type="predicted"/>
<sequence length="62" mass="6992">MTDKEIRQQIARATAEVQTWPSWKRNILVHSSQPTNSTARTPVDNRQTSSSQSEPQSPSPNE</sequence>
<protein>
    <submittedName>
        <fullName evidence="2">Uncharacterized protein</fullName>
    </submittedName>
</protein>
<dbReference type="Proteomes" id="UP000316213">
    <property type="component" value="Unassembled WGS sequence"/>
</dbReference>
<evidence type="ECO:0000313" key="3">
    <source>
        <dbReference type="Proteomes" id="UP000316213"/>
    </source>
</evidence>
<dbReference type="EMBL" id="SJPM01000005">
    <property type="protein sequence ID" value="TWT96402.1"/>
    <property type="molecule type" value="Genomic_DNA"/>
</dbReference>
<feature type="compositionally biased region" description="Polar residues" evidence="1">
    <location>
        <begin position="29"/>
        <end position="46"/>
    </location>
</feature>
<keyword evidence="3" id="KW-1185">Reference proteome</keyword>
<comment type="caution">
    <text evidence="2">The sequence shown here is derived from an EMBL/GenBank/DDBJ whole genome shotgun (WGS) entry which is preliminary data.</text>
</comment>
<feature type="region of interest" description="Disordered" evidence="1">
    <location>
        <begin position="29"/>
        <end position="62"/>
    </location>
</feature>
<gene>
    <name evidence="2" type="ORF">Pla100_28800</name>
</gene>
<reference evidence="2 3" key="1">
    <citation type="submission" date="2019-02" db="EMBL/GenBank/DDBJ databases">
        <title>Deep-cultivation of Planctomycetes and their phenomic and genomic characterization uncovers novel biology.</title>
        <authorList>
            <person name="Wiegand S."/>
            <person name="Jogler M."/>
            <person name="Boedeker C."/>
            <person name="Pinto D."/>
            <person name="Vollmers J."/>
            <person name="Rivas-Marin E."/>
            <person name="Kohn T."/>
            <person name="Peeters S.H."/>
            <person name="Heuer A."/>
            <person name="Rast P."/>
            <person name="Oberbeckmann S."/>
            <person name="Bunk B."/>
            <person name="Jeske O."/>
            <person name="Meyerdierks A."/>
            <person name="Storesund J.E."/>
            <person name="Kallscheuer N."/>
            <person name="Luecker S."/>
            <person name="Lage O.M."/>
            <person name="Pohl T."/>
            <person name="Merkel B.J."/>
            <person name="Hornburger P."/>
            <person name="Mueller R.-W."/>
            <person name="Bruemmer F."/>
            <person name="Labrenz M."/>
            <person name="Spormann A.M."/>
            <person name="Op Den Camp H."/>
            <person name="Overmann J."/>
            <person name="Amann R."/>
            <person name="Jetten M.S.M."/>
            <person name="Mascher T."/>
            <person name="Medema M.H."/>
            <person name="Devos D.P."/>
            <person name="Kaster A.-K."/>
            <person name="Ovreas L."/>
            <person name="Rohde M."/>
            <person name="Galperin M.Y."/>
            <person name="Jogler C."/>
        </authorList>
    </citation>
    <scope>NUCLEOTIDE SEQUENCE [LARGE SCALE GENOMIC DNA]</scope>
    <source>
        <strain evidence="2 3">Pla100</strain>
    </source>
</reference>